<accession>A0ABQ5C5T7</accession>
<evidence type="ECO:0008006" key="3">
    <source>
        <dbReference type="Google" id="ProtNLM"/>
    </source>
</evidence>
<dbReference type="Proteomes" id="UP001151760">
    <property type="component" value="Unassembled WGS sequence"/>
</dbReference>
<evidence type="ECO:0000313" key="1">
    <source>
        <dbReference type="EMBL" id="GJT20439.1"/>
    </source>
</evidence>
<keyword evidence="2" id="KW-1185">Reference proteome</keyword>
<sequence length="251" mass="28593">MFFDLMKQFNDLEVNGSSNGLFCMRSEDKDMLVVWNPSIRKFLHIELPYFPGINDFLGFVVSPIKNDPTIVMITYPWNVGIFTLSSKRFTVFQYTKLPPKAVRPIYVRILFVGHGFTCRKLLKPAQHLLENPEDDETQANEDQNGNTKEKIRSYTSHYKLQEGKLAPPELPKFEDPVATKPPVEEKKEASGLVVVGCGWQWRTKVVGRQPRWWFVANGGGSSARVIVRAGAGGGQWRLRLWVDVEDDDDGC</sequence>
<dbReference type="EMBL" id="BQNB010013802">
    <property type="protein sequence ID" value="GJT20439.1"/>
    <property type="molecule type" value="Genomic_DNA"/>
</dbReference>
<protein>
    <recommendedName>
        <fullName evidence="3">F-box associated domain-containing protein</fullName>
    </recommendedName>
</protein>
<organism evidence="1 2">
    <name type="scientific">Tanacetum coccineum</name>
    <dbReference type="NCBI Taxonomy" id="301880"/>
    <lineage>
        <taxon>Eukaryota</taxon>
        <taxon>Viridiplantae</taxon>
        <taxon>Streptophyta</taxon>
        <taxon>Embryophyta</taxon>
        <taxon>Tracheophyta</taxon>
        <taxon>Spermatophyta</taxon>
        <taxon>Magnoliopsida</taxon>
        <taxon>eudicotyledons</taxon>
        <taxon>Gunneridae</taxon>
        <taxon>Pentapetalae</taxon>
        <taxon>asterids</taxon>
        <taxon>campanulids</taxon>
        <taxon>Asterales</taxon>
        <taxon>Asteraceae</taxon>
        <taxon>Asteroideae</taxon>
        <taxon>Anthemideae</taxon>
        <taxon>Anthemidinae</taxon>
        <taxon>Tanacetum</taxon>
    </lineage>
</organism>
<gene>
    <name evidence="1" type="ORF">Tco_0890376</name>
</gene>
<proteinExistence type="predicted"/>
<comment type="caution">
    <text evidence="1">The sequence shown here is derived from an EMBL/GenBank/DDBJ whole genome shotgun (WGS) entry which is preliminary data.</text>
</comment>
<name>A0ABQ5C5T7_9ASTR</name>
<reference evidence="1" key="2">
    <citation type="submission" date="2022-01" db="EMBL/GenBank/DDBJ databases">
        <authorList>
            <person name="Yamashiro T."/>
            <person name="Shiraishi A."/>
            <person name="Satake H."/>
            <person name="Nakayama K."/>
        </authorList>
    </citation>
    <scope>NUCLEOTIDE SEQUENCE</scope>
</reference>
<evidence type="ECO:0000313" key="2">
    <source>
        <dbReference type="Proteomes" id="UP001151760"/>
    </source>
</evidence>
<reference evidence="1" key="1">
    <citation type="journal article" date="2022" name="Int. J. Mol. Sci.">
        <title>Draft Genome of Tanacetum Coccineum: Genomic Comparison of Closely Related Tanacetum-Family Plants.</title>
        <authorList>
            <person name="Yamashiro T."/>
            <person name="Shiraishi A."/>
            <person name="Nakayama K."/>
            <person name="Satake H."/>
        </authorList>
    </citation>
    <scope>NUCLEOTIDE SEQUENCE</scope>
</reference>